<accession>A0A5B8UDS0</accession>
<feature type="domain" description="YlxR" evidence="1">
    <location>
        <begin position="1"/>
        <end position="69"/>
    </location>
</feature>
<evidence type="ECO:0000313" key="3">
    <source>
        <dbReference type="Proteomes" id="UP000321805"/>
    </source>
</evidence>
<dbReference type="AlphaFoldDB" id="A0A5B8UDS0"/>
<evidence type="ECO:0000313" key="2">
    <source>
        <dbReference type="EMBL" id="QEC50792.1"/>
    </source>
</evidence>
<proteinExistence type="predicted"/>
<dbReference type="Gene3D" id="3.30.1230.10">
    <property type="entry name" value="YlxR-like"/>
    <property type="match status" value="1"/>
</dbReference>
<keyword evidence="3" id="KW-1185">Reference proteome</keyword>
<reference evidence="2 3" key="1">
    <citation type="journal article" date="2018" name="J. Microbiol.">
        <title>Baekduia soli gen. nov., sp. nov., a novel bacterium isolated from the soil of Baekdu Mountain and proposal of a novel family name, Baekduiaceae fam. nov.</title>
        <authorList>
            <person name="An D.S."/>
            <person name="Siddiqi M.Z."/>
            <person name="Kim K.H."/>
            <person name="Yu H.S."/>
            <person name="Im W.T."/>
        </authorList>
    </citation>
    <scope>NUCLEOTIDE SEQUENCE [LARGE SCALE GENOMIC DNA]</scope>
    <source>
        <strain evidence="2 3">BR7-21</strain>
    </source>
</reference>
<dbReference type="PANTHER" id="PTHR34215:SF1">
    <property type="entry name" value="YLXR DOMAIN-CONTAINING PROTEIN"/>
    <property type="match status" value="1"/>
</dbReference>
<dbReference type="Proteomes" id="UP000321805">
    <property type="component" value="Chromosome"/>
</dbReference>
<dbReference type="PANTHER" id="PTHR34215">
    <property type="entry name" value="BLL0784 PROTEIN"/>
    <property type="match status" value="1"/>
</dbReference>
<gene>
    <name evidence="2" type="ORF">FSW04_15995</name>
</gene>
<protein>
    <submittedName>
        <fullName evidence="2">YlxR family protein</fullName>
    </submittedName>
</protein>
<name>A0A5B8UDS0_9ACTN</name>
<dbReference type="SUPFAM" id="SSF64376">
    <property type="entry name" value="YlxR-like"/>
    <property type="match status" value="1"/>
</dbReference>
<dbReference type="InterPro" id="IPR007393">
    <property type="entry name" value="YlxR_dom"/>
</dbReference>
<dbReference type="InterPro" id="IPR037465">
    <property type="entry name" value="YlxR"/>
</dbReference>
<sequence>MGCGTVRPKAELLRLVAADQRVVADPSATMPGRGAYVCDQACARRAVQRRAVTRALRRRVDIPQDFVESIGLHGEKAHP</sequence>
<organism evidence="2 3">
    <name type="scientific">Baekduia soli</name>
    <dbReference type="NCBI Taxonomy" id="496014"/>
    <lineage>
        <taxon>Bacteria</taxon>
        <taxon>Bacillati</taxon>
        <taxon>Actinomycetota</taxon>
        <taxon>Thermoleophilia</taxon>
        <taxon>Solirubrobacterales</taxon>
        <taxon>Baekduiaceae</taxon>
        <taxon>Baekduia</taxon>
    </lineage>
</organism>
<dbReference type="Pfam" id="PF04296">
    <property type="entry name" value="YlxR"/>
    <property type="match status" value="1"/>
</dbReference>
<dbReference type="EMBL" id="CP042430">
    <property type="protein sequence ID" value="QEC50792.1"/>
    <property type="molecule type" value="Genomic_DNA"/>
</dbReference>
<evidence type="ECO:0000259" key="1">
    <source>
        <dbReference type="Pfam" id="PF04296"/>
    </source>
</evidence>
<dbReference type="OrthoDB" id="5244965at2"/>
<dbReference type="KEGG" id="bsol:FSW04_15995"/>
<dbReference type="InterPro" id="IPR035931">
    <property type="entry name" value="YlxR-like_sf"/>
</dbReference>